<evidence type="ECO:0000313" key="3">
    <source>
        <dbReference type="Proteomes" id="UP001431429"/>
    </source>
</evidence>
<dbReference type="EMBL" id="JAMQAW010000034">
    <property type="protein sequence ID" value="MCM2391910.1"/>
    <property type="molecule type" value="Genomic_DNA"/>
</dbReference>
<protein>
    <submittedName>
        <fullName evidence="2">Uncharacterized protein</fullName>
    </submittedName>
</protein>
<keyword evidence="3" id="KW-1185">Reference proteome</keyword>
<organism evidence="2 3">
    <name type="scientific">Streptomyces albipurpureus</name>
    <dbReference type="NCBI Taxonomy" id="2897419"/>
    <lineage>
        <taxon>Bacteria</taxon>
        <taxon>Bacillati</taxon>
        <taxon>Actinomycetota</taxon>
        <taxon>Actinomycetes</taxon>
        <taxon>Kitasatosporales</taxon>
        <taxon>Streptomycetaceae</taxon>
        <taxon>Streptomyces</taxon>
    </lineage>
</organism>
<name>A0ABT0UUW3_9ACTN</name>
<dbReference type="Proteomes" id="UP001431429">
    <property type="component" value="Unassembled WGS sequence"/>
</dbReference>
<accession>A0ABT0UUW3</accession>
<feature type="region of interest" description="Disordered" evidence="1">
    <location>
        <begin position="33"/>
        <end position="61"/>
    </location>
</feature>
<gene>
    <name evidence="2" type="ORF">NBG84_27095</name>
</gene>
<comment type="caution">
    <text evidence="2">The sequence shown here is derived from an EMBL/GenBank/DDBJ whole genome shotgun (WGS) entry which is preliminary data.</text>
</comment>
<proteinExistence type="predicted"/>
<evidence type="ECO:0000313" key="2">
    <source>
        <dbReference type="EMBL" id="MCM2391910.1"/>
    </source>
</evidence>
<evidence type="ECO:0000256" key="1">
    <source>
        <dbReference type="SAM" id="MobiDB-lite"/>
    </source>
</evidence>
<feature type="compositionally biased region" description="Low complexity" evidence="1">
    <location>
        <begin position="33"/>
        <end position="42"/>
    </location>
</feature>
<sequence>MSRIVWDVLVDGRAVVRDQGPTGVELSAVAAAATDRSAALRTPRPDLAHGAGGRPVKETHR</sequence>
<reference evidence="2" key="1">
    <citation type="submission" date="2022-06" db="EMBL/GenBank/DDBJ databases">
        <title>Genome public.</title>
        <authorList>
            <person name="Sun Q."/>
        </authorList>
    </citation>
    <scope>NUCLEOTIDE SEQUENCE</scope>
    <source>
        <strain evidence="2">CWNU-1</strain>
    </source>
</reference>
<dbReference type="RefSeq" id="WP_250922240.1">
    <property type="nucleotide sequence ID" value="NZ_JAMQAW010000034.1"/>
</dbReference>